<organism evidence="1 2">
    <name type="scientific">Mya arenaria</name>
    <name type="common">Soft-shell clam</name>
    <dbReference type="NCBI Taxonomy" id="6604"/>
    <lineage>
        <taxon>Eukaryota</taxon>
        <taxon>Metazoa</taxon>
        <taxon>Spiralia</taxon>
        <taxon>Lophotrochozoa</taxon>
        <taxon>Mollusca</taxon>
        <taxon>Bivalvia</taxon>
        <taxon>Autobranchia</taxon>
        <taxon>Heteroconchia</taxon>
        <taxon>Euheterodonta</taxon>
        <taxon>Imparidentia</taxon>
        <taxon>Neoheterodontei</taxon>
        <taxon>Myida</taxon>
        <taxon>Myoidea</taxon>
        <taxon>Myidae</taxon>
        <taxon>Mya</taxon>
    </lineage>
</organism>
<sequence>MALIDTSSDTDDEIEGADLTGPLVSLVSKFNISHAALNARLSMLRTHHANLPKDARTLLKTATNTPYCLLQEGFITILELKTIIDSLPISKDDVDEVSIQINIYGLPLFKSSNMQLWPILE</sequence>
<reference evidence="1" key="1">
    <citation type="submission" date="2022-11" db="EMBL/GenBank/DDBJ databases">
        <title>Centuries of genome instability and evolution in soft-shell clam transmissible cancer (bioRxiv).</title>
        <authorList>
            <person name="Hart S.F.M."/>
            <person name="Yonemitsu M.A."/>
            <person name="Giersch R.M."/>
            <person name="Beal B.F."/>
            <person name="Arriagada G."/>
            <person name="Davis B.W."/>
            <person name="Ostrander E.A."/>
            <person name="Goff S.P."/>
            <person name="Metzger M.J."/>
        </authorList>
    </citation>
    <scope>NUCLEOTIDE SEQUENCE</scope>
    <source>
        <strain evidence="1">MELC-2E11</strain>
        <tissue evidence="1">Siphon/mantle</tissue>
    </source>
</reference>
<proteinExistence type="predicted"/>
<keyword evidence="2" id="KW-1185">Reference proteome</keyword>
<dbReference type="Proteomes" id="UP001164746">
    <property type="component" value="Chromosome 5"/>
</dbReference>
<protein>
    <submittedName>
        <fullName evidence="1">Uncharacterized protein</fullName>
    </submittedName>
</protein>
<evidence type="ECO:0000313" key="2">
    <source>
        <dbReference type="Proteomes" id="UP001164746"/>
    </source>
</evidence>
<evidence type="ECO:0000313" key="1">
    <source>
        <dbReference type="EMBL" id="WAR04720.1"/>
    </source>
</evidence>
<gene>
    <name evidence="1" type="ORF">MAR_020089</name>
</gene>
<dbReference type="EMBL" id="CP111016">
    <property type="protein sequence ID" value="WAR04720.1"/>
    <property type="molecule type" value="Genomic_DNA"/>
</dbReference>
<accession>A0ABY7E705</accession>
<name>A0ABY7E705_MYAAR</name>